<comment type="caution">
    <text evidence="1">The sequence shown here is derived from an EMBL/GenBank/DDBJ whole genome shotgun (WGS) entry which is preliminary data.</text>
</comment>
<dbReference type="Proteomes" id="UP000028013">
    <property type="component" value="Unassembled WGS sequence"/>
</dbReference>
<organism evidence="1 2">
    <name type="scientific">Bacteroides uniformis str. 3978 T3 ii</name>
    <dbReference type="NCBI Taxonomy" id="1339349"/>
    <lineage>
        <taxon>Bacteria</taxon>
        <taxon>Pseudomonadati</taxon>
        <taxon>Bacteroidota</taxon>
        <taxon>Bacteroidia</taxon>
        <taxon>Bacteroidales</taxon>
        <taxon>Bacteroidaceae</taxon>
        <taxon>Bacteroides</taxon>
    </lineage>
</organism>
<protein>
    <submittedName>
        <fullName evidence="1">Uncharacterized protein</fullName>
    </submittedName>
</protein>
<sequence>MRSKDKENSQQTNRFPRIIVFSCKNQCFLLRRLSSRDTKI</sequence>
<name>A0A078S161_BACUN</name>
<accession>A0A078S161</accession>
<dbReference type="PATRIC" id="fig|1339349.3.peg.3226"/>
<dbReference type="EMBL" id="JNHN01000178">
    <property type="protein sequence ID" value="KDS49115.1"/>
    <property type="molecule type" value="Genomic_DNA"/>
</dbReference>
<evidence type="ECO:0000313" key="1">
    <source>
        <dbReference type="EMBL" id="KDS49115.1"/>
    </source>
</evidence>
<dbReference type="AlphaFoldDB" id="A0A078S161"/>
<proteinExistence type="predicted"/>
<evidence type="ECO:0000313" key="2">
    <source>
        <dbReference type="Proteomes" id="UP000028013"/>
    </source>
</evidence>
<reference evidence="1 2" key="1">
    <citation type="submission" date="2014-04" db="EMBL/GenBank/DDBJ databases">
        <authorList>
            <person name="Sears C."/>
            <person name="Carroll K."/>
            <person name="Sack B.R."/>
            <person name="Qadri F."/>
            <person name="Myers L.L."/>
            <person name="Chung G.-T."/>
            <person name="Escheverria P."/>
            <person name="Fraser C.M."/>
            <person name="Sadzewicz L."/>
            <person name="Shefchek K.A."/>
            <person name="Tallon L."/>
            <person name="Das S.P."/>
            <person name="Daugherty S."/>
            <person name="Mongodin E.F."/>
        </authorList>
    </citation>
    <scope>NUCLEOTIDE SEQUENCE [LARGE SCALE GENOMIC DNA]</scope>
    <source>
        <strain evidence="1 2">3978 T3 ii</strain>
    </source>
</reference>
<gene>
    <name evidence="1" type="ORF">M094_2099</name>
</gene>